<dbReference type="STRING" id="1032480.MLP_43760"/>
<evidence type="ECO:0000313" key="2">
    <source>
        <dbReference type="EMBL" id="BAK37390.1"/>
    </source>
</evidence>
<reference evidence="2 3" key="1">
    <citation type="submission" date="2011-05" db="EMBL/GenBank/DDBJ databases">
        <title>Whole genome sequence of Microlunatus phosphovorus NM-1.</title>
        <authorList>
            <person name="Hosoyama A."/>
            <person name="Sasaki K."/>
            <person name="Harada T."/>
            <person name="Igarashi R."/>
            <person name="Kawakoshi A."/>
            <person name="Sasagawa M."/>
            <person name="Fukada J."/>
            <person name="Nakamura S."/>
            <person name="Katano Y."/>
            <person name="Hanada S."/>
            <person name="Kamagata Y."/>
            <person name="Nakamura N."/>
            <person name="Yamazaki S."/>
            <person name="Fujita N."/>
        </authorList>
    </citation>
    <scope>NUCLEOTIDE SEQUENCE [LARGE SCALE GENOMIC DNA]</scope>
    <source>
        <strain evidence="3">ATCC 700054 / DSM 10555 / JCM 9379 / NBRC 101784 / NCIMB 13414 / VKM Ac-1990 / NM-1</strain>
    </source>
</reference>
<evidence type="ECO:0000256" key="1">
    <source>
        <dbReference type="SAM" id="Phobius"/>
    </source>
</evidence>
<dbReference type="Proteomes" id="UP000007947">
    <property type="component" value="Chromosome"/>
</dbReference>
<dbReference type="AlphaFoldDB" id="F5XSY2"/>
<keyword evidence="3" id="KW-1185">Reference proteome</keyword>
<dbReference type="KEGG" id="mph:MLP_43760"/>
<evidence type="ECO:0000313" key="3">
    <source>
        <dbReference type="Proteomes" id="UP000007947"/>
    </source>
</evidence>
<dbReference type="HOGENOM" id="CLU_133753_0_0_11"/>
<organism evidence="2 3">
    <name type="scientific">Microlunatus phosphovorus (strain ATCC 700054 / DSM 10555 / JCM 9379 / NBRC 101784 / NCIMB 13414 / VKM Ac-1990 / NM-1)</name>
    <dbReference type="NCBI Taxonomy" id="1032480"/>
    <lineage>
        <taxon>Bacteria</taxon>
        <taxon>Bacillati</taxon>
        <taxon>Actinomycetota</taxon>
        <taxon>Actinomycetes</taxon>
        <taxon>Propionibacteriales</taxon>
        <taxon>Propionibacteriaceae</taxon>
        <taxon>Microlunatus</taxon>
    </lineage>
</organism>
<keyword evidence="1" id="KW-0812">Transmembrane</keyword>
<name>F5XSY2_MICPN</name>
<dbReference type="EMBL" id="AP012204">
    <property type="protein sequence ID" value="BAK37390.1"/>
    <property type="molecule type" value="Genomic_DNA"/>
</dbReference>
<protein>
    <submittedName>
        <fullName evidence="2">Uncharacterized protein</fullName>
    </submittedName>
</protein>
<feature type="transmembrane region" description="Helical" evidence="1">
    <location>
        <begin position="17"/>
        <end position="37"/>
    </location>
</feature>
<dbReference type="OrthoDB" id="4862521at2"/>
<keyword evidence="1" id="KW-1133">Transmembrane helix</keyword>
<dbReference type="eggNOG" id="ENOG5033P0F">
    <property type="taxonomic scope" value="Bacteria"/>
</dbReference>
<proteinExistence type="predicted"/>
<feature type="transmembrane region" description="Helical" evidence="1">
    <location>
        <begin position="49"/>
        <end position="74"/>
    </location>
</feature>
<gene>
    <name evidence="2" type="ordered locus">MLP_43760</name>
</gene>
<accession>F5XSY2</accession>
<sequence length="170" mass="18343">MSASVPAKPDHLRPLRILAGVLFAVPVVMLIVMWFALGSTLTDPTPWLYVIGVLVLAVVGHLILRATGYHAVALARGTSKKEAMEQAKLSYQTALFRRVMTAELPMLVAMTLSFTIPGGFYLVLFGCAATLNLLALHVWPSERSVERIKASLEAAGANSYLREALGLPLA</sequence>
<dbReference type="RefSeq" id="WP_013865224.1">
    <property type="nucleotide sequence ID" value="NC_015635.1"/>
</dbReference>
<keyword evidence="1" id="KW-0472">Membrane</keyword>
<feature type="transmembrane region" description="Helical" evidence="1">
    <location>
        <begin position="120"/>
        <end position="139"/>
    </location>
</feature>